<dbReference type="Gene3D" id="1.20.5.170">
    <property type="match status" value="1"/>
</dbReference>
<sequence length="104" mass="11964">VAAPNCRKQNAILNLEDDICNLQTQKESLKKEHSQCSRSISQMKQKLNNFYCGIFSRSRDDQGRSVNPCQCVIHRSSDGSVFIIPKHLVKSEQKQDNEKEQKQK</sequence>
<dbReference type="GO" id="GO:0005634">
    <property type="term" value="C:nucleus"/>
    <property type="evidence" value="ECO:0007669"/>
    <property type="project" value="TreeGrafter"/>
</dbReference>
<gene>
    <name evidence="1" type="primary">Nfe2l3</name>
    <name evidence="1" type="ORF">HALALB_R16319</name>
</gene>
<dbReference type="AlphaFoldDB" id="A0A7K7MRR0"/>
<feature type="non-terminal residue" evidence="1">
    <location>
        <position position="104"/>
    </location>
</feature>
<organism evidence="1 2">
    <name type="scientific">Haliaeetus albicilla</name>
    <name type="common">White-tailed sea-eagle</name>
    <name type="synonym">Falco albicilla</name>
    <dbReference type="NCBI Taxonomy" id="8969"/>
    <lineage>
        <taxon>Eukaryota</taxon>
        <taxon>Metazoa</taxon>
        <taxon>Chordata</taxon>
        <taxon>Craniata</taxon>
        <taxon>Vertebrata</taxon>
        <taxon>Euteleostomi</taxon>
        <taxon>Archelosauria</taxon>
        <taxon>Archosauria</taxon>
        <taxon>Dinosauria</taxon>
        <taxon>Saurischia</taxon>
        <taxon>Theropoda</taxon>
        <taxon>Coelurosauria</taxon>
        <taxon>Aves</taxon>
        <taxon>Neognathae</taxon>
        <taxon>Neoaves</taxon>
        <taxon>Telluraves</taxon>
        <taxon>Accipitrimorphae</taxon>
        <taxon>Accipitriformes</taxon>
        <taxon>Accipitridae</taxon>
        <taxon>Accipitrinae</taxon>
        <taxon>Haliaeetus</taxon>
    </lineage>
</organism>
<dbReference type="EMBL" id="VZSQ01000004">
    <property type="protein sequence ID" value="NWZ45991.1"/>
    <property type="molecule type" value="Genomic_DNA"/>
</dbReference>
<dbReference type="PANTHER" id="PTHR24411:SF8">
    <property type="entry name" value="NUCLEAR FACTOR ERYTHROID 2-RELATED FACTOR 3"/>
    <property type="match status" value="1"/>
</dbReference>
<protein>
    <submittedName>
        <fullName evidence="1">NF2L3 factor</fullName>
    </submittedName>
</protein>
<dbReference type="GO" id="GO:0000978">
    <property type="term" value="F:RNA polymerase II cis-regulatory region sequence-specific DNA binding"/>
    <property type="evidence" value="ECO:0007669"/>
    <property type="project" value="InterPro"/>
</dbReference>
<comment type="caution">
    <text evidence="1">The sequence shown here is derived from an EMBL/GenBank/DDBJ whole genome shotgun (WGS) entry which is preliminary data.</text>
</comment>
<reference evidence="1 2" key="1">
    <citation type="submission" date="2019-09" db="EMBL/GenBank/DDBJ databases">
        <title>Bird 10,000 Genomes (B10K) Project - Family phase.</title>
        <authorList>
            <person name="Zhang G."/>
        </authorList>
    </citation>
    <scope>NUCLEOTIDE SEQUENCE [LARGE SCALE GENOMIC DNA]</scope>
    <source>
        <strain evidence="1">OUT-0040</strain>
        <tissue evidence="1">Blood</tissue>
    </source>
</reference>
<proteinExistence type="predicted"/>
<dbReference type="GO" id="GO:0000981">
    <property type="term" value="F:DNA-binding transcription factor activity, RNA polymerase II-specific"/>
    <property type="evidence" value="ECO:0007669"/>
    <property type="project" value="TreeGrafter"/>
</dbReference>
<dbReference type="Proteomes" id="UP000585422">
    <property type="component" value="Unassembled WGS sequence"/>
</dbReference>
<accession>A0A7K7MRR0</accession>
<evidence type="ECO:0000313" key="2">
    <source>
        <dbReference type="Proteomes" id="UP000585422"/>
    </source>
</evidence>
<dbReference type="PANTHER" id="PTHR24411">
    <property type="entry name" value="NUCLEAR FACTOR ERYTHROID 2-RELATED FACTOR"/>
    <property type="match status" value="1"/>
</dbReference>
<name>A0A7K7MRR0_HALAL</name>
<keyword evidence="2" id="KW-1185">Reference proteome</keyword>
<dbReference type="OrthoDB" id="7458135at2759"/>
<feature type="non-terminal residue" evidence="1">
    <location>
        <position position="1"/>
    </location>
</feature>
<dbReference type="InterPro" id="IPR047167">
    <property type="entry name" value="NFE2-like"/>
</dbReference>
<evidence type="ECO:0000313" key="1">
    <source>
        <dbReference type="EMBL" id="NWZ45991.1"/>
    </source>
</evidence>